<protein>
    <recommendedName>
        <fullName evidence="5">Riboflavin kinase</fullName>
        <ecNumber evidence="4">2.7.1.26</ecNumber>
    </recommendedName>
    <alternativeName>
        <fullName evidence="11">Flavin mononucleotide kinase 1</fullName>
    </alternativeName>
</protein>
<dbReference type="SMART" id="SM00904">
    <property type="entry name" value="Flavokinase"/>
    <property type="match status" value="1"/>
</dbReference>
<evidence type="ECO:0000256" key="1">
    <source>
        <dbReference type="ARBA" id="ARBA00003572"/>
    </source>
</evidence>
<dbReference type="GO" id="GO:0008531">
    <property type="term" value="F:riboflavin kinase activity"/>
    <property type="evidence" value="ECO:0007669"/>
    <property type="project" value="UniProtKB-EC"/>
</dbReference>
<evidence type="ECO:0000256" key="12">
    <source>
        <dbReference type="SAM" id="MobiDB-lite"/>
    </source>
</evidence>
<dbReference type="EMBL" id="KV454407">
    <property type="protein sequence ID" value="ODQ67579.1"/>
    <property type="molecule type" value="Genomic_DNA"/>
</dbReference>
<feature type="region of interest" description="Disordered" evidence="12">
    <location>
        <begin position="1"/>
        <end position="28"/>
    </location>
</feature>
<keyword evidence="6" id="KW-0285">Flavoprotein</keyword>
<dbReference type="OrthoDB" id="276388at2759"/>
<evidence type="ECO:0000256" key="6">
    <source>
        <dbReference type="ARBA" id="ARBA00022630"/>
    </source>
</evidence>
<keyword evidence="7" id="KW-0288">FMN</keyword>
<dbReference type="Pfam" id="PF01687">
    <property type="entry name" value="Flavokinase"/>
    <property type="match status" value="1"/>
</dbReference>
<dbReference type="InterPro" id="IPR015865">
    <property type="entry name" value="Riboflavin_kinase_bac/euk"/>
</dbReference>
<dbReference type="GO" id="GO:0009231">
    <property type="term" value="P:riboflavin biosynthetic process"/>
    <property type="evidence" value="ECO:0007669"/>
    <property type="project" value="InterPro"/>
</dbReference>
<keyword evidence="8" id="KW-0808">Transferase</keyword>
<dbReference type="InterPro" id="IPR023468">
    <property type="entry name" value="Riboflavin_kinase"/>
</dbReference>
<feature type="domain" description="Riboflavin kinase" evidence="13">
    <location>
        <begin position="20"/>
        <end position="184"/>
    </location>
</feature>
<dbReference type="Gene3D" id="2.40.30.30">
    <property type="entry name" value="Riboflavin kinase-like"/>
    <property type="match status" value="1"/>
</dbReference>
<accession>A0A1E3PQ67</accession>
<dbReference type="PANTHER" id="PTHR22749">
    <property type="entry name" value="RIBOFLAVIN KINASE/FMN ADENYLYLTRANSFERASE"/>
    <property type="match status" value="1"/>
</dbReference>
<dbReference type="GO" id="GO:0005524">
    <property type="term" value="F:ATP binding"/>
    <property type="evidence" value="ECO:0007669"/>
    <property type="project" value="UniProtKB-KW"/>
</dbReference>
<evidence type="ECO:0000256" key="3">
    <source>
        <dbReference type="ARBA" id="ARBA00010108"/>
    </source>
</evidence>
<keyword evidence="14" id="KW-0418">Kinase</keyword>
<evidence type="ECO:0000256" key="8">
    <source>
        <dbReference type="ARBA" id="ARBA00022679"/>
    </source>
</evidence>
<evidence type="ECO:0000313" key="14">
    <source>
        <dbReference type="EMBL" id="ODQ67579.1"/>
    </source>
</evidence>
<comment type="function">
    <text evidence="1">Catalyzes the phosphorylation of riboflavin (vitamin B2) to form flavin mononucleotide (FMN) coenzyme.</text>
</comment>
<evidence type="ECO:0000256" key="5">
    <source>
        <dbReference type="ARBA" id="ARBA00017394"/>
    </source>
</evidence>
<evidence type="ECO:0000256" key="10">
    <source>
        <dbReference type="ARBA" id="ARBA00022840"/>
    </source>
</evidence>
<feature type="compositionally biased region" description="Low complexity" evidence="12">
    <location>
        <begin position="1"/>
        <end position="14"/>
    </location>
</feature>
<evidence type="ECO:0000256" key="9">
    <source>
        <dbReference type="ARBA" id="ARBA00022741"/>
    </source>
</evidence>
<proteinExistence type="inferred from homology"/>
<organism evidence="14 15">
    <name type="scientific">Nadsonia fulvescens var. elongata DSM 6958</name>
    <dbReference type="NCBI Taxonomy" id="857566"/>
    <lineage>
        <taxon>Eukaryota</taxon>
        <taxon>Fungi</taxon>
        <taxon>Dikarya</taxon>
        <taxon>Ascomycota</taxon>
        <taxon>Saccharomycotina</taxon>
        <taxon>Dipodascomycetes</taxon>
        <taxon>Dipodascales</taxon>
        <taxon>Dipodascales incertae sedis</taxon>
        <taxon>Nadsonia</taxon>
    </lineage>
</organism>
<sequence length="206" mass="22624">MTVSITRSTRTSIVGEVPPQPPYPAYSTSTVIPGYGRGSSDLGIPTANIPIDDFESMNIGETGIYFGWVQVIPVSDDSLVIGEIKSADEGTRQVEYNYGHGLKEGVDVNVALPMVMSVGWNPFYHNKRKSGEIHIMHEFGTSFYGAKIKMVILGYIRPELDYVSIEALIDDINVDINVALNSLERESYSAFKTCGYFCSGKPVLPN</sequence>
<dbReference type="UniPathway" id="UPA00276">
    <property type="reaction ID" value="UER00406"/>
</dbReference>
<evidence type="ECO:0000256" key="2">
    <source>
        <dbReference type="ARBA" id="ARBA00005201"/>
    </source>
</evidence>
<dbReference type="AlphaFoldDB" id="A0A1E3PQ67"/>
<evidence type="ECO:0000313" key="15">
    <source>
        <dbReference type="Proteomes" id="UP000095009"/>
    </source>
</evidence>
<dbReference type="GO" id="GO:0005739">
    <property type="term" value="C:mitochondrion"/>
    <property type="evidence" value="ECO:0007669"/>
    <property type="project" value="TreeGrafter"/>
</dbReference>
<comment type="similarity">
    <text evidence="3">Belongs to the flavokinase family.</text>
</comment>
<dbReference type="Proteomes" id="UP000095009">
    <property type="component" value="Unassembled WGS sequence"/>
</dbReference>
<reference evidence="14 15" key="1">
    <citation type="journal article" date="2016" name="Proc. Natl. Acad. Sci. U.S.A.">
        <title>Comparative genomics of biotechnologically important yeasts.</title>
        <authorList>
            <person name="Riley R."/>
            <person name="Haridas S."/>
            <person name="Wolfe K.H."/>
            <person name="Lopes M.R."/>
            <person name="Hittinger C.T."/>
            <person name="Goeker M."/>
            <person name="Salamov A.A."/>
            <person name="Wisecaver J.H."/>
            <person name="Long T.M."/>
            <person name="Calvey C.H."/>
            <person name="Aerts A.L."/>
            <person name="Barry K.W."/>
            <person name="Choi C."/>
            <person name="Clum A."/>
            <person name="Coughlan A.Y."/>
            <person name="Deshpande S."/>
            <person name="Douglass A.P."/>
            <person name="Hanson S.J."/>
            <person name="Klenk H.-P."/>
            <person name="LaButti K.M."/>
            <person name="Lapidus A."/>
            <person name="Lindquist E.A."/>
            <person name="Lipzen A.M."/>
            <person name="Meier-Kolthoff J.P."/>
            <person name="Ohm R.A."/>
            <person name="Otillar R.P."/>
            <person name="Pangilinan J.L."/>
            <person name="Peng Y."/>
            <person name="Rokas A."/>
            <person name="Rosa C.A."/>
            <person name="Scheuner C."/>
            <person name="Sibirny A.A."/>
            <person name="Slot J.C."/>
            <person name="Stielow J.B."/>
            <person name="Sun H."/>
            <person name="Kurtzman C.P."/>
            <person name="Blackwell M."/>
            <person name="Grigoriev I.V."/>
            <person name="Jeffries T.W."/>
        </authorList>
    </citation>
    <scope>NUCLEOTIDE SEQUENCE [LARGE SCALE GENOMIC DNA]</scope>
    <source>
        <strain evidence="14 15">DSM 6958</strain>
    </source>
</reference>
<evidence type="ECO:0000256" key="4">
    <source>
        <dbReference type="ARBA" id="ARBA00012105"/>
    </source>
</evidence>
<dbReference type="EC" id="2.7.1.26" evidence="4"/>
<keyword evidence="9" id="KW-0547">Nucleotide-binding</keyword>
<evidence type="ECO:0000256" key="7">
    <source>
        <dbReference type="ARBA" id="ARBA00022643"/>
    </source>
</evidence>
<dbReference type="InterPro" id="IPR023465">
    <property type="entry name" value="Riboflavin_kinase_dom_sf"/>
</dbReference>
<keyword evidence="15" id="KW-1185">Reference proteome</keyword>
<keyword evidence="10" id="KW-0067">ATP-binding</keyword>
<evidence type="ECO:0000256" key="11">
    <source>
        <dbReference type="ARBA" id="ARBA00029960"/>
    </source>
</evidence>
<name>A0A1E3PQ67_9ASCO</name>
<evidence type="ECO:0000259" key="13">
    <source>
        <dbReference type="SMART" id="SM00904"/>
    </source>
</evidence>
<dbReference type="PANTHER" id="PTHR22749:SF6">
    <property type="entry name" value="RIBOFLAVIN KINASE"/>
    <property type="match status" value="1"/>
</dbReference>
<gene>
    <name evidence="14" type="ORF">NADFUDRAFT_45649</name>
</gene>
<comment type="pathway">
    <text evidence="2">Cofactor biosynthesis; FMN biosynthesis; FMN from riboflavin (ATP route): step 1/1.</text>
</comment>
<dbReference type="GO" id="GO:0009398">
    <property type="term" value="P:FMN biosynthetic process"/>
    <property type="evidence" value="ECO:0007669"/>
    <property type="project" value="UniProtKB-UniPathway"/>
</dbReference>
<dbReference type="STRING" id="857566.A0A1E3PQ67"/>
<dbReference type="SUPFAM" id="SSF82114">
    <property type="entry name" value="Riboflavin kinase-like"/>
    <property type="match status" value="1"/>
</dbReference>